<accession>A0A5B7INN9</accession>
<protein>
    <submittedName>
        <fullName evidence="1">Uncharacterized protein</fullName>
    </submittedName>
</protein>
<comment type="caution">
    <text evidence="1">The sequence shown here is derived from an EMBL/GenBank/DDBJ whole genome shotgun (WGS) entry which is preliminary data.</text>
</comment>
<dbReference type="Proteomes" id="UP000324222">
    <property type="component" value="Unassembled WGS sequence"/>
</dbReference>
<dbReference type="AlphaFoldDB" id="A0A5B7INN9"/>
<dbReference type="EMBL" id="VSRR010073480">
    <property type="protein sequence ID" value="MPC87091.1"/>
    <property type="molecule type" value="Genomic_DNA"/>
</dbReference>
<proteinExistence type="predicted"/>
<keyword evidence="2" id="KW-1185">Reference proteome</keyword>
<gene>
    <name evidence="1" type="ORF">E2C01_081942</name>
</gene>
<organism evidence="1 2">
    <name type="scientific">Portunus trituberculatus</name>
    <name type="common">Swimming crab</name>
    <name type="synonym">Neptunus trituberculatus</name>
    <dbReference type="NCBI Taxonomy" id="210409"/>
    <lineage>
        <taxon>Eukaryota</taxon>
        <taxon>Metazoa</taxon>
        <taxon>Ecdysozoa</taxon>
        <taxon>Arthropoda</taxon>
        <taxon>Crustacea</taxon>
        <taxon>Multicrustacea</taxon>
        <taxon>Malacostraca</taxon>
        <taxon>Eumalacostraca</taxon>
        <taxon>Eucarida</taxon>
        <taxon>Decapoda</taxon>
        <taxon>Pleocyemata</taxon>
        <taxon>Brachyura</taxon>
        <taxon>Eubrachyura</taxon>
        <taxon>Portunoidea</taxon>
        <taxon>Portunidae</taxon>
        <taxon>Portuninae</taxon>
        <taxon>Portunus</taxon>
    </lineage>
</organism>
<name>A0A5B7INN9_PORTR</name>
<evidence type="ECO:0000313" key="1">
    <source>
        <dbReference type="EMBL" id="MPC87091.1"/>
    </source>
</evidence>
<sequence>MLGHHVASVPQECSRQAQSWLLHVRAHQA</sequence>
<evidence type="ECO:0000313" key="2">
    <source>
        <dbReference type="Proteomes" id="UP000324222"/>
    </source>
</evidence>
<reference evidence="1 2" key="1">
    <citation type="submission" date="2019-05" db="EMBL/GenBank/DDBJ databases">
        <title>Another draft genome of Portunus trituberculatus and its Hox gene families provides insights of decapod evolution.</title>
        <authorList>
            <person name="Jeong J.-H."/>
            <person name="Song I."/>
            <person name="Kim S."/>
            <person name="Choi T."/>
            <person name="Kim D."/>
            <person name="Ryu S."/>
            <person name="Kim W."/>
        </authorList>
    </citation>
    <scope>NUCLEOTIDE SEQUENCE [LARGE SCALE GENOMIC DNA]</scope>
    <source>
        <tissue evidence="1">Muscle</tissue>
    </source>
</reference>